<evidence type="ECO:0000259" key="1">
    <source>
        <dbReference type="PROSITE" id="PS50280"/>
    </source>
</evidence>
<dbReference type="STRING" id="708197.A0A166QU28"/>
<dbReference type="PROSITE" id="PS50280">
    <property type="entry name" value="SET"/>
    <property type="match status" value="1"/>
</dbReference>
<dbReference type="SMART" id="SM00317">
    <property type="entry name" value="SET"/>
    <property type="match status" value="1"/>
</dbReference>
<accession>A0A166QU28</accession>
<keyword evidence="3" id="KW-1185">Reference proteome</keyword>
<dbReference type="PANTHER" id="PTHR47643">
    <property type="entry name" value="TPR DOMAIN PROTEIN (AFU_ORTHOLOGUE AFUA_5G12710)"/>
    <property type="match status" value="1"/>
</dbReference>
<dbReference type="Proteomes" id="UP000076552">
    <property type="component" value="Unassembled WGS sequence"/>
</dbReference>
<organism evidence="2 3">
    <name type="scientific">Colletotrichum tofieldiae</name>
    <dbReference type="NCBI Taxonomy" id="708197"/>
    <lineage>
        <taxon>Eukaryota</taxon>
        <taxon>Fungi</taxon>
        <taxon>Dikarya</taxon>
        <taxon>Ascomycota</taxon>
        <taxon>Pezizomycotina</taxon>
        <taxon>Sordariomycetes</taxon>
        <taxon>Hypocreomycetidae</taxon>
        <taxon>Glomerellales</taxon>
        <taxon>Glomerellaceae</taxon>
        <taxon>Colletotrichum</taxon>
        <taxon>Colletotrichum spaethianum species complex</taxon>
    </lineage>
</organism>
<gene>
    <name evidence="2" type="ORF">CT0861_00416</name>
</gene>
<dbReference type="Gene3D" id="2.170.270.10">
    <property type="entry name" value="SET domain"/>
    <property type="match status" value="1"/>
</dbReference>
<proteinExistence type="predicted"/>
<dbReference type="SUPFAM" id="SSF82199">
    <property type="entry name" value="SET domain"/>
    <property type="match status" value="1"/>
</dbReference>
<evidence type="ECO:0000313" key="2">
    <source>
        <dbReference type="EMBL" id="KZL68352.1"/>
    </source>
</evidence>
<dbReference type="EMBL" id="LFIV01000123">
    <property type="protein sequence ID" value="KZL68352.1"/>
    <property type="molecule type" value="Genomic_DNA"/>
</dbReference>
<protein>
    <submittedName>
        <fullName evidence="2">TPR domain-containing protein</fullName>
    </submittedName>
</protein>
<feature type="domain" description="SET" evidence="1">
    <location>
        <begin position="354"/>
        <end position="545"/>
    </location>
</feature>
<dbReference type="InterPro" id="IPR001214">
    <property type="entry name" value="SET_dom"/>
</dbReference>
<dbReference type="PANTHER" id="PTHR47643:SF2">
    <property type="entry name" value="TPR DOMAIN PROTEIN (AFU_ORTHOLOGUE AFUA_5G12710)"/>
    <property type="match status" value="1"/>
</dbReference>
<evidence type="ECO:0000313" key="3">
    <source>
        <dbReference type="Proteomes" id="UP000076552"/>
    </source>
</evidence>
<dbReference type="SUPFAM" id="SSF48452">
    <property type="entry name" value="TPR-like"/>
    <property type="match status" value="1"/>
</dbReference>
<name>A0A166QU28_9PEZI</name>
<dbReference type="AlphaFoldDB" id="A0A166QU28"/>
<reference evidence="2 3" key="1">
    <citation type="submission" date="2015-06" db="EMBL/GenBank/DDBJ databases">
        <title>Survival trade-offs in plant roots during colonization by closely related pathogenic and mutualistic fungi.</title>
        <authorList>
            <person name="Hacquard S."/>
            <person name="Kracher B."/>
            <person name="Hiruma K."/>
            <person name="Weinman A."/>
            <person name="Muench P."/>
            <person name="Garrido Oter R."/>
            <person name="Ver Loren van Themaat E."/>
            <person name="Dallerey J.-F."/>
            <person name="Damm U."/>
            <person name="Henrissat B."/>
            <person name="Lespinet O."/>
            <person name="Thon M."/>
            <person name="Kemen E."/>
            <person name="McHardy A.C."/>
            <person name="Schulze-Lefert P."/>
            <person name="O'Connell R.J."/>
        </authorList>
    </citation>
    <scope>NUCLEOTIDE SEQUENCE [LARGE SCALE GENOMIC DNA]</scope>
    <source>
        <strain evidence="2 3">0861</strain>
    </source>
</reference>
<dbReference type="Gene3D" id="1.25.40.10">
    <property type="entry name" value="Tetratricopeptide repeat domain"/>
    <property type="match status" value="1"/>
</dbReference>
<sequence>MDIKDVSEIEEFSAFFQQLQVTAEQARSRKGQVPRDHPPPDMLADQFNMERMRAIAMSATNTGTLNIKTSQMPSAYLPCSRAANELQPLSISKMRLEEHHRGKYVIVRTMTWPRKINVVMAIVKDEEGTAALLQLYNQPEESAVDIEDLLPQHSVCLIKEPFFKVATDGKYSLRVDHVGDFCLLYGNDERVPSRWRSVPQFAPDSERIRLRGNTAVGQKKWGRAEKLYTEALAAAMTPEQERAALLNRSLANLRLQRPEKALLDAIHARSNDTPSEKGLFREAKAYYALQQFDLCAGKLQQVLSLNPSNKDAQTDLERTGRRIIEQVTGDFKWKHMYKQSMATPPIIDCATYSSPVEVRDSPGRGRGLFTTKAVKAGDLLLCEKAFSYIYADHNDPSSRGNIKILMNLDSKTMTMGGQAALISTVVQKLYHNPEAALRFMNLHHGDYKGVELPQGGQLVVDTFLVERIISLNCFGAPRTTLESIGNKENQTQEDHSHTTCGIWTKASLINHSCLGNCYRSFIGDMMIVRACRDLDAGTELLFSYKLPKEGADYQATQDDLKHWGFVCRCGLCEEKKATSKQTFQKRRGLVRDLKNSMRACRTPAHENKVLKLLSQVEGTYPGGKGTLRLETWEIYLALGQKRADRGKPTEGLDMIIKGLEALGFEIVAFPPGKTSGKPTLEIKSWGQVNEYLVSVFLSMFHAYKVLAPELCEAAKGYAETVYAITHGEKDTIGALFKEFK</sequence>
<comment type="caution">
    <text evidence="2">The sequence shown here is derived from an EMBL/GenBank/DDBJ whole genome shotgun (WGS) entry which is preliminary data.</text>
</comment>
<dbReference type="InterPro" id="IPR053209">
    <property type="entry name" value="Gramillin-biosynth_MTr"/>
</dbReference>
<dbReference type="InterPro" id="IPR046341">
    <property type="entry name" value="SET_dom_sf"/>
</dbReference>
<dbReference type="Pfam" id="PF00856">
    <property type="entry name" value="SET"/>
    <property type="match status" value="1"/>
</dbReference>
<dbReference type="InterPro" id="IPR011990">
    <property type="entry name" value="TPR-like_helical_dom_sf"/>
</dbReference>